<dbReference type="GeneID" id="111135066"/>
<evidence type="ECO:0000313" key="5">
    <source>
        <dbReference type="RefSeq" id="XP_022340481.1"/>
    </source>
</evidence>
<gene>
    <name evidence="5" type="primary">LOC111135066</name>
</gene>
<dbReference type="RefSeq" id="XP_022340481.1">
    <property type="nucleotide sequence ID" value="XM_022484773.1"/>
</dbReference>
<protein>
    <submittedName>
        <fullName evidence="5">Uncharacterized protein LOC111135066 isoform X1</fullName>
    </submittedName>
</protein>
<evidence type="ECO:0000256" key="3">
    <source>
        <dbReference type="SAM" id="Coils"/>
    </source>
</evidence>
<reference evidence="5" key="1">
    <citation type="submission" date="2025-08" db="UniProtKB">
        <authorList>
            <consortium name="RefSeq"/>
        </authorList>
    </citation>
    <scope>IDENTIFICATION</scope>
    <source>
        <tissue evidence="5">Whole sample</tissue>
    </source>
</reference>
<evidence type="ECO:0000256" key="1">
    <source>
        <dbReference type="ARBA" id="ARBA00010094"/>
    </source>
</evidence>
<feature type="coiled-coil region" evidence="3">
    <location>
        <begin position="17"/>
        <end position="118"/>
    </location>
</feature>
<evidence type="ECO:0000313" key="4">
    <source>
        <dbReference type="Proteomes" id="UP000694844"/>
    </source>
</evidence>
<evidence type="ECO:0000256" key="2">
    <source>
        <dbReference type="ARBA" id="ARBA00023054"/>
    </source>
</evidence>
<sequence length="227" mass="26710">MTGHTSTFRVELLLHSLKEIQYEKNCLENKLAERRSQRRELENLLDIENNKLTQMKEGHEKLQETMKVAQLKETQTQAMANRLEDSNLQMRKNIGELNQNLSTEKERQLQNLEKFEKELSDIAYQLICARQFYDDAFLTKEIGETEFHKSDLQSNVASCHQEQLDLQEQLHTLSESSKINDYQDIPIELRREIENLFKEENLAAKELLRGKRVMLQQMSEKLASLKA</sequence>
<dbReference type="Pfam" id="PF15233">
    <property type="entry name" value="SYCE1"/>
    <property type="match status" value="1"/>
</dbReference>
<dbReference type="GO" id="GO:0000795">
    <property type="term" value="C:synaptonemal complex"/>
    <property type="evidence" value="ECO:0007669"/>
    <property type="project" value="InterPro"/>
</dbReference>
<name>A0A8B8EKZ7_CRAVI</name>
<comment type="similarity">
    <text evidence="1">Belongs to the SYCE family.</text>
</comment>
<keyword evidence="4" id="KW-1185">Reference proteome</keyword>
<proteinExistence type="inferred from homology"/>
<dbReference type="InterPro" id="IPR026676">
    <property type="entry name" value="SYCE1"/>
</dbReference>
<keyword evidence="2 3" id="KW-0175">Coiled coil</keyword>
<dbReference type="AlphaFoldDB" id="A0A8B8EKZ7"/>
<organism evidence="4 5">
    <name type="scientific">Crassostrea virginica</name>
    <name type="common">Eastern oyster</name>
    <dbReference type="NCBI Taxonomy" id="6565"/>
    <lineage>
        <taxon>Eukaryota</taxon>
        <taxon>Metazoa</taxon>
        <taxon>Spiralia</taxon>
        <taxon>Lophotrochozoa</taxon>
        <taxon>Mollusca</taxon>
        <taxon>Bivalvia</taxon>
        <taxon>Autobranchia</taxon>
        <taxon>Pteriomorphia</taxon>
        <taxon>Ostreida</taxon>
        <taxon>Ostreoidea</taxon>
        <taxon>Ostreidae</taxon>
        <taxon>Crassostrea</taxon>
    </lineage>
</organism>
<dbReference type="Proteomes" id="UP000694844">
    <property type="component" value="Chromosome 5"/>
</dbReference>
<dbReference type="KEGG" id="cvn:111135066"/>
<dbReference type="GO" id="GO:0007130">
    <property type="term" value="P:synaptonemal complex assembly"/>
    <property type="evidence" value="ECO:0007669"/>
    <property type="project" value="InterPro"/>
</dbReference>
<accession>A0A8B8EKZ7</accession>
<dbReference type="OrthoDB" id="10069873at2759"/>